<organism evidence="12 13">
    <name type="scientific">Xylanibacter muris</name>
    <dbReference type="NCBI Taxonomy" id="2736290"/>
    <lineage>
        <taxon>Bacteria</taxon>
        <taxon>Pseudomonadati</taxon>
        <taxon>Bacteroidota</taxon>
        <taxon>Bacteroidia</taxon>
        <taxon>Bacteroidales</taxon>
        <taxon>Prevotellaceae</taxon>
        <taxon>Xylanibacter</taxon>
    </lineage>
</organism>
<dbReference type="SUPFAM" id="SSF63411">
    <property type="entry name" value="LuxS/MPP-like metallohydrolase"/>
    <property type="match status" value="4"/>
</dbReference>
<evidence type="ECO:0000313" key="12">
    <source>
        <dbReference type="EMBL" id="NPD91049.1"/>
    </source>
</evidence>
<proteinExistence type="inferred from homology"/>
<feature type="domain" description="Peptidase M16 N-terminal" evidence="10">
    <location>
        <begin position="63"/>
        <end position="167"/>
    </location>
</feature>
<keyword evidence="6" id="KW-0862">Zinc</keyword>
<dbReference type="InterPro" id="IPR007863">
    <property type="entry name" value="Peptidase_M16_C"/>
</dbReference>
<protein>
    <submittedName>
        <fullName evidence="12">Insulinase family protein</fullName>
    </submittedName>
</protein>
<evidence type="ECO:0000256" key="2">
    <source>
        <dbReference type="ARBA" id="ARBA00007261"/>
    </source>
</evidence>
<evidence type="ECO:0000256" key="1">
    <source>
        <dbReference type="ARBA" id="ARBA00001947"/>
    </source>
</evidence>
<dbReference type="InterPro" id="IPR011249">
    <property type="entry name" value="Metalloenz_LuxS/M16"/>
</dbReference>
<dbReference type="InterPro" id="IPR011765">
    <property type="entry name" value="Pept_M16_N"/>
</dbReference>
<feature type="signal peptide" evidence="9">
    <location>
        <begin position="1"/>
        <end position="21"/>
    </location>
</feature>
<evidence type="ECO:0000256" key="4">
    <source>
        <dbReference type="ARBA" id="ARBA00022723"/>
    </source>
</evidence>
<feature type="domain" description="Peptidase M16 C-terminal" evidence="11">
    <location>
        <begin position="206"/>
        <end position="391"/>
    </location>
</feature>
<dbReference type="Pfam" id="PF00675">
    <property type="entry name" value="Peptidase_M16"/>
    <property type="match status" value="1"/>
</dbReference>
<evidence type="ECO:0000256" key="6">
    <source>
        <dbReference type="ARBA" id="ARBA00022833"/>
    </source>
</evidence>
<evidence type="ECO:0000256" key="9">
    <source>
        <dbReference type="SAM" id="SignalP"/>
    </source>
</evidence>
<keyword evidence="3" id="KW-0645">Protease</keyword>
<dbReference type="PANTHER" id="PTHR43690">
    <property type="entry name" value="NARDILYSIN"/>
    <property type="match status" value="1"/>
</dbReference>
<name>A0ABX2ALF3_9BACT</name>
<dbReference type="Proteomes" id="UP000714420">
    <property type="component" value="Unassembled WGS sequence"/>
</dbReference>
<feature type="chain" id="PRO_5045461290" evidence="9">
    <location>
        <begin position="22"/>
        <end position="939"/>
    </location>
</feature>
<dbReference type="EMBL" id="JABKKF010000001">
    <property type="protein sequence ID" value="NPD91049.1"/>
    <property type="molecule type" value="Genomic_DNA"/>
</dbReference>
<dbReference type="RefSeq" id="WP_172272746.1">
    <property type="nucleotide sequence ID" value="NZ_CASGMU010000001.1"/>
</dbReference>
<keyword evidence="9" id="KW-0732">Signal</keyword>
<keyword evidence="5" id="KW-0378">Hydrolase</keyword>
<dbReference type="PANTHER" id="PTHR43690:SF17">
    <property type="entry name" value="PROTEIN YHJJ"/>
    <property type="match status" value="1"/>
</dbReference>
<comment type="similarity">
    <text evidence="2 8">Belongs to the peptidase M16 family.</text>
</comment>
<sequence length="939" mass="105806">MKLRKLCLFALLLLTVVSAGAQMMPPVPVDTAVTIGKLDNGLTYYIRYNNWPENRADFYIAQRVGSIQENDDQRGLAHFLEHMCFNGTDHFKGNDLIRYCESIGVKFGADLNAYTGIDQTVYNISNVPTQRQSALDSCLLILYDWANGLTLDPAEIDKERGVIHEEWRLRTSPIMRMFERNLPKLYPGSKYGERMPIGKMEIIDNFKPQVLRDYYEKWYRPDNQAIIVVGDVDVKHVEAEIKRLFAGIELPQNPAVVEAEPVLDNAEPIIVVDKDKEMRVNILEMMIKHEAFPDSMKTDAGYILTKYAVGTAMAMLNDRLAEYAQNPESPFVNASVSDGTYLFSKTMDALDLSAVPKDGQTEAALAAVYREVKRAADFGFTPTEYARAKENTMSSLDKMYSNKDKRYSSQYCDEYKEHYLANEPIPSVDDYYSLMKQLVPMIPIEMINGLMKELVPANDSNIVIYNFNIEKEGAVYPTEASLLKALQDVRAEKLEAYVDNVKNEPLITELPKAGKINKETEDKVLGFKTLTLSNGAKVILKHTDYKKDQVVLVGEGFGGSSLLGDKDFTNIKLFNDVVESSGLGNFSNTELQKALAGKIAGASLSLASTRVNISGQSTPKDVETMLQLVYLYFTSINKDQKSFDNLMNTYELQLKNKAMSPDAAFSDSLNVTRYCRNPRFTSVTTDDLKNVSYDRILEIARQMTSNAAAFTFTIVGNYDEATIRPLLEQYIGSLPSQKKVVKGKNVFTYAKGNVVNSFKRKMETPKATSIMIWSSQKMKYTLENTIRADMAGEVLNMVYLKKIREEASAAYSCGSQAGMNKNDFITDAQILAYCPMKPEKGDTALMIMREEVKNIAADCDKEMFGKVKEYMLKNYDDQIKTNGYWVNVIGEYVNYGIDLHTDFKKTVEAQTPQTVSSFVKELLKAGNHIEVTMMPETEK</sequence>
<evidence type="ECO:0000259" key="10">
    <source>
        <dbReference type="Pfam" id="PF00675"/>
    </source>
</evidence>
<dbReference type="InterPro" id="IPR050626">
    <property type="entry name" value="Peptidase_M16"/>
</dbReference>
<dbReference type="InterPro" id="IPR001431">
    <property type="entry name" value="Pept_M16_Zn_BS"/>
</dbReference>
<dbReference type="Gene3D" id="3.30.830.10">
    <property type="entry name" value="Metalloenzyme, LuxS/M16 peptidase-like"/>
    <property type="match status" value="4"/>
</dbReference>
<evidence type="ECO:0000256" key="5">
    <source>
        <dbReference type="ARBA" id="ARBA00022801"/>
    </source>
</evidence>
<evidence type="ECO:0000313" key="13">
    <source>
        <dbReference type="Proteomes" id="UP000714420"/>
    </source>
</evidence>
<evidence type="ECO:0000256" key="8">
    <source>
        <dbReference type="RuleBase" id="RU004447"/>
    </source>
</evidence>
<reference evidence="12 13" key="1">
    <citation type="submission" date="2020-05" db="EMBL/GenBank/DDBJ databases">
        <title>Distinct polysaccharide utilization as determinants for interspecies competition between intestinal Prevotella spp.</title>
        <authorList>
            <person name="Galvez E.J.C."/>
            <person name="Iljazovic A."/>
            <person name="Strowig T."/>
        </authorList>
    </citation>
    <scope>NUCLEOTIDE SEQUENCE [LARGE SCALE GENOMIC DNA]</scope>
    <source>
        <strain evidence="12 13">PMUR</strain>
    </source>
</reference>
<dbReference type="PROSITE" id="PS00143">
    <property type="entry name" value="INSULINASE"/>
    <property type="match status" value="1"/>
</dbReference>
<feature type="domain" description="Peptidase M16 C-terminal" evidence="11">
    <location>
        <begin position="691"/>
        <end position="869"/>
    </location>
</feature>
<gene>
    <name evidence="12" type="ORF">HPS56_01505</name>
</gene>
<comment type="cofactor">
    <cofactor evidence="1">
        <name>Zn(2+)</name>
        <dbReference type="ChEBI" id="CHEBI:29105"/>
    </cofactor>
</comment>
<keyword evidence="13" id="KW-1185">Reference proteome</keyword>
<accession>A0ABX2ALF3</accession>
<evidence type="ECO:0000256" key="3">
    <source>
        <dbReference type="ARBA" id="ARBA00022670"/>
    </source>
</evidence>
<evidence type="ECO:0000256" key="7">
    <source>
        <dbReference type="ARBA" id="ARBA00023049"/>
    </source>
</evidence>
<evidence type="ECO:0000259" key="11">
    <source>
        <dbReference type="Pfam" id="PF05193"/>
    </source>
</evidence>
<keyword evidence="4" id="KW-0479">Metal-binding</keyword>
<comment type="caution">
    <text evidence="12">The sequence shown here is derived from an EMBL/GenBank/DDBJ whole genome shotgun (WGS) entry which is preliminary data.</text>
</comment>
<dbReference type="Pfam" id="PF05193">
    <property type="entry name" value="Peptidase_M16_C"/>
    <property type="match status" value="2"/>
</dbReference>
<keyword evidence="7" id="KW-0482">Metalloprotease</keyword>